<keyword evidence="2" id="KW-0489">Methyltransferase</keyword>
<organism evidence="2 3">
    <name type="scientific">Rheinheimera maricola</name>
    <dbReference type="NCBI Taxonomy" id="2793282"/>
    <lineage>
        <taxon>Bacteria</taxon>
        <taxon>Pseudomonadati</taxon>
        <taxon>Pseudomonadota</taxon>
        <taxon>Gammaproteobacteria</taxon>
        <taxon>Chromatiales</taxon>
        <taxon>Chromatiaceae</taxon>
        <taxon>Rheinheimera</taxon>
    </lineage>
</organism>
<feature type="signal peptide" evidence="1">
    <location>
        <begin position="1"/>
        <end position="23"/>
    </location>
</feature>
<dbReference type="InterPro" id="IPR029063">
    <property type="entry name" value="SAM-dependent_MTases_sf"/>
</dbReference>
<keyword evidence="2" id="KW-0808">Transferase</keyword>
<dbReference type="RefSeq" id="WP_205309616.1">
    <property type="nucleotide sequence ID" value="NZ_JAERPS020000002.1"/>
</dbReference>
<dbReference type="SUPFAM" id="SSF53335">
    <property type="entry name" value="S-adenosyl-L-methionine-dependent methyltransferases"/>
    <property type="match status" value="1"/>
</dbReference>
<dbReference type="InterPro" id="IPR016980">
    <property type="entry name" value="S-AdoMet-dep_MeTrfase_Alr7345"/>
</dbReference>
<sequence length="271" mass="29797">MLTKLLTVSMLLLASQASFTASATISQALQHEARTDANKLRDSARKPEQTLTFFEVTPQSTVVEIWPGAGWYTEVLAPLLAEQGKLYAAHFSDKFSLLPADYMQKGRADYNTKLASHPVYKNVTVTEFAPLAGIDIAPVASADVVLSIRNQFYIFDGETSLKHALANFYRALKPGGVLGVVAPRLPDHLLATDWKQSGYVPEQLWLDLAAEAGFSFEARNDMLLNPKDSAQHPDGVWSMPPTLAGNEAEKAKHLAIGEVNQMVLKFRKPRS</sequence>
<keyword evidence="3" id="KW-1185">Reference proteome</keyword>
<dbReference type="Proteomes" id="UP000663814">
    <property type="component" value="Unassembled WGS sequence"/>
</dbReference>
<gene>
    <name evidence="2" type="ORF">I4W93_007525</name>
</gene>
<dbReference type="EMBL" id="JAERPS020000002">
    <property type="protein sequence ID" value="MBZ9611445.1"/>
    <property type="molecule type" value="Genomic_DNA"/>
</dbReference>
<reference evidence="2 3" key="1">
    <citation type="submission" date="2021-08" db="EMBL/GenBank/DDBJ databases">
        <title>Rheinheimera aquimaris sp. nov., isolated from seawater of the East Sea in Korea.</title>
        <authorList>
            <person name="Kim K.H."/>
            <person name="Wenting R."/>
            <person name="Kim K.R."/>
            <person name="Jeon C.O."/>
        </authorList>
    </citation>
    <scope>NUCLEOTIDE SEQUENCE [LARGE SCALE GENOMIC DNA]</scope>
    <source>
        <strain evidence="2 3">MA-13</strain>
    </source>
</reference>
<keyword evidence="1" id="KW-0732">Signal</keyword>
<dbReference type="GO" id="GO:0032259">
    <property type="term" value="P:methylation"/>
    <property type="evidence" value="ECO:0007669"/>
    <property type="project" value="UniProtKB-KW"/>
</dbReference>
<evidence type="ECO:0000256" key="1">
    <source>
        <dbReference type="SAM" id="SignalP"/>
    </source>
</evidence>
<dbReference type="PIRSF" id="PIRSF031679">
    <property type="entry name" value="Mtase_Alr7345_prd"/>
    <property type="match status" value="1"/>
</dbReference>
<feature type="chain" id="PRO_5045523503" evidence="1">
    <location>
        <begin position="24"/>
        <end position="271"/>
    </location>
</feature>
<dbReference type="Gene3D" id="3.40.50.150">
    <property type="entry name" value="Vaccinia Virus protein VP39"/>
    <property type="match status" value="1"/>
</dbReference>
<comment type="caution">
    <text evidence="2">The sequence shown here is derived from an EMBL/GenBank/DDBJ whole genome shotgun (WGS) entry which is preliminary data.</text>
</comment>
<evidence type="ECO:0000313" key="2">
    <source>
        <dbReference type="EMBL" id="MBZ9611445.1"/>
    </source>
</evidence>
<name>A0ABS7X8K0_9GAMM</name>
<evidence type="ECO:0000313" key="3">
    <source>
        <dbReference type="Proteomes" id="UP000663814"/>
    </source>
</evidence>
<protein>
    <submittedName>
        <fullName evidence="2">Methyltransferase</fullName>
    </submittedName>
</protein>
<accession>A0ABS7X8K0</accession>
<dbReference type="GO" id="GO:0008168">
    <property type="term" value="F:methyltransferase activity"/>
    <property type="evidence" value="ECO:0007669"/>
    <property type="project" value="UniProtKB-KW"/>
</dbReference>
<dbReference type="CDD" id="cd02440">
    <property type="entry name" value="AdoMet_MTases"/>
    <property type="match status" value="1"/>
</dbReference>
<proteinExistence type="predicted"/>